<keyword evidence="1" id="KW-1133">Transmembrane helix</keyword>
<name>A0A8J2Y9Q3_9FLAO</name>
<keyword evidence="1" id="KW-0812">Transmembrane</keyword>
<keyword evidence="3" id="KW-1185">Reference proteome</keyword>
<reference evidence="2" key="1">
    <citation type="journal article" date="2014" name="Int. J. Syst. Evol. Microbiol.">
        <title>Complete genome sequence of Corynebacterium casei LMG S-19264T (=DSM 44701T), isolated from a smear-ripened cheese.</title>
        <authorList>
            <consortium name="US DOE Joint Genome Institute (JGI-PGF)"/>
            <person name="Walter F."/>
            <person name="Albersmeier A."/>
            <person name="Kalinowski J."/>
            <person name="Ruckert C."/>
        </authorList>
    </citation>
    <scope>NUCLEOTIDE SEQUENCE</scope>
    <source>
        <strain evidence="2">CGMCC 1.12924</strain>
    </source>
</reference>
<dbReference type="InterPro" id="IPR011990">
    <property type="entry name" value="TPR-like_helical_dom_sf"/>
</dbReference>
<keyword evidence="1" id="KW-0472">Membrane</keyword>
<dbReference type="SUPFAM" id="SSF48452">
    <property type="entry name" value="TPR-like"/>
    <property type="match status" value="1"/>
</dbReference>
<evidence type="ECO:0008006" key="4">
    <source>
        <dbReference type="Google" id="ProtNLM"/>
    </source>
</evidence>
<dbReference type="Gene3D" id="1.25.40.10">
    <property type="entry name" value="Tetratricopeptide repeat domain"/>
    <property type="match status" value="1"/>
</dbReference>
<sequence>MNKEALKENYFSNRLSEAEFVQLEQLLETDATFREEFYDALEIQQALAGEKHRPLKERLQKLDQKPARKNHWYLYAAALVALISIGSLFYNPTPDYEDVYATHFEAYPNVVSLTNRSDAPQEGVAKEAFELYEANQYKEAAAAFQELYRQRPEDYVHFYYGLSLMAGGETEAGIDALETYPWQEENSDFTTVADWYIGLGYVKLGNSTDARFYLQKVADGENSLSKRAQEVLEALD</sequence>
<evidence type="ECO:0000313" key="2">
    <source>
        <dbReference type="EMBL" id="GGD99830.1"/>
    </source>
</evidence>
<protein>
    <recommendedName>
        <fullName evidence="4">Tetratricopeptide repeat protein</fullName>
    </recommendedName>
</protein>
<accession>A0A8J2Y9Q3</accession>
<comment type="caution">
    <text evidence="2">The sequence shown here is derived from an EMBL/GenBank/DDBJ whole genome shotgun (WGS) entry which is preliminary data.</text>
</comment>
<gene>
    <name evidence="2" type="ORF">GCM10011312_24180</name>
</gene>
<evidence type="ECO:0000256" key="1">
    <source>
        <dbReference type="SAM" id="Phobius"/>
    </source>
</evidence>
<dbReference type="Proteomes" id="UP000652231">
    <property type="component" value="Unassembled WGS sequence"/>
</dbReference>
<dbReference type="RefSeq" id="WP_188442899.1">
    <property type="nucleotide sequence ID" value="NZ_BMGK01000011.1"/>
</dbReference>
<dbReference type="AlphaFoldDB" id="A0A8J2Y9Q3"/>
<feature type="transmembrane region" description="Helical" evidence="1">
    <location>
        <begin position="72"/>
        <end position="90"/>
    </location>
</feature>
<reference evidence="2" key="2">
    <citation type="submission" date="2020-09" db="EMBL/GenBank/DDBJ databases">
        <authorList>
            <person name="Sun Q."/>
            <person name="Zhou Y."/>
        </authorList>
    </citation>
    <scope>NUCLEOTIDE SEQUENCE</scope>
    <source>
        <strain evidence="2">CGMCC 1.12924</strain>
    </source>
</reference>
<proteinExistence type="predicted"/>
<dbReference type="EMBL" id="BMGK01000011">
    <property type="protein sequence ID" value="GGD99830.1"/>
    <property type="molecule type" value="Genomic_DNA"/>
</dbReference>
<evidence type="ECO:0000313" key="3">
    <source>
        <dbReference type="Proteomes" id="UP000652231"/>
    </source>
</evidence>
<organism evidence="2 3">
    <name type="scientific">Planktosalinus lacus</name>
    <dbReference type="NCBI Taxonomy" id="1526573"/>
    <lineage>
        <taxon>Bacteria</taxon>
        <taxon>Pseudomonadati</taxon>
        <taxon>Bacteroidota</taxon>
        <taxon>Flavobacteriia</taxon>
        <taxon>Flavobacteriales</taxon>
        <taxon>Flavobacteriaceae</taxon>
        <taxon>Planktosalinus</taxon>
    </lineage>
</organism>